<feature type="domain" description="Creatinase N-terminal" evidence="4">
    <location>
        <begin position="30"/>
        <end position="162"/>
    </location>
</feature>
<dbReference type="Proteomes" id="UP000534107">
    <property type="component" value="Unassembled WGS sequence"/>
</dbReference>
<dbReference type="PANTHER" id="PTHR43763">
    <property type="entry name" value="XAA-PRO AMINOPEPTIDASE 1"/>
    <property type="match status" value="1"/>
</dbReference>
<evidence type="ECO:0000313" key="6">
    <source>
        <dbReference type="Proteomes" id="UP000534107"/>
    </source>
</evidence>
<keyword evidence="6" id="KW-1185">Reference proteome</keyword>
<name>A0A7K9IA98_9PICI</name>
<dbReference type="Pfam" id="PF16189">
    <property type="entry name" value="Creatinase_N_2"/>
    <property type="match status" value="1"/>
</dbReference>
<reference evidence="5 6" key="1">
    <citation type="submission" date="2019-09" db="EMBL/GenBank/DDBJ databases">
        <title>Bird 10,000 Genomes (B10K) Project - Family phase.</title>
        <authorList>
            <person name="Zhang G."/>
        </authorList>
    </citation>
    <scope>NUCLEOTIDE SEQUENCE [LARGE SCALE GENOMIC DNA]</scope>
    <source>
        <strain evidence="5">B10K-DU-001-16</strain>
        <tissue evidence="5">Muscle</tissue>
    </source>
</reference>
<dbReference type="SUPFAM" id="SSF53092">
    <property type="entry name" value="Creatinase/prolidase N-terminal domain"/>
    <property type="match status" value="1"/>
</dbReference>
<dbReference type="Gene3D" id="3.90.230.10">
    <property type="entry name" value="Creatinase/methionine aminopeptidase superfamily"/>
    <property type="match status" value="1"/>
</dbReference>
<comment type="similarity">
    <text evidence="1">Belongs to the peptidase M24B family.</text>
</comment>
<dbReference type="FunFam" id="3.40.350.10:FF:000008">
    <property type="entry name" value="xaa-Pro aminopeptidase 2"/>
    <property type="match status" value="1"/>
</dbReference>
<organism evidence="5 6">
    <name type="scientific">Bucco capensis</name>
    <name type="common">collared puffbird</name>
    <dbReference type="NCBI Taxonomy" id="135168"/>
    <lineage>
        <taxon>Eukaryota</taxon>
        <taxon>Metazoa</taxon>
        <taxon>Chordata</taxon>
        <taxon>Craniata</taxon>
        <taxon>Vertebrata</taxon>
        <taxon>Euteleostomi</taxon>
        <taxon>Archelosauria</taxon>
        <taxon>Archosauria</taxon>
        <taxon>Dinosauria</taxon>
        <taxon>Saurischia</taxon>
        <taxon>Theropoda</taxon>
        <taxon>Coelurosauria</taxon>
        <taxon>Aves</taxon>
        <taxon>Neognathae</taxon>
        <taxon>Neoaves</taxon>
        <taxon>Telluraves</taxon>
        <taxon>Coraciimorphae</taxon>
        <taxon>Piciformes</taxon>
        <taxon>Bucconidae</taxon>
        <taxon>Bucco</taxon>
    </lineage>
</organism>
<comment type="caution">
    <text evidence="5">The sequence shown here is derived from an EMBL/GenBank/DDBJ whole genome shotgun (WGS) entry which is preliminary data.</text>
</comment>
<evidence type="ECO:0000313" key="5">
    <source>
        <dbReference type="EMBL" id="NXH23011.1"/>
    </source>
</evidence>
<evidence type="ECO:0000259" key="4">
    <source>
        <dbReference type="Pfam" id="PF01321"/>
    </source>
</evidence>
<dbReference type="GO" id="GO:0004177">
    <property type="term" value="F:aminopeptidase activity"/>
    <property type="evidence" value="ECO:0007669"/>
    <property type="project" value="UniProtKB-KW"/>
</dbReference>
<dbReference type="GO" id="GO:0046872">
    <property type="term" value="F:metal ion binding"/>
    <property type="evidence" value="ECO:0007669"/>
    <property type="project" value="UniProtKB-KW"/>
</dbReference>
<dbReference type="PANTHER" id="PTHR43763:SF4">
    <property type="entry name" value="XAA-PRO AMINOPEPTIDASE 2"/>
    <property type="match status" value="1"/>
</dbReference>
<evidence type="ECO:0000256" key="3">
    <source>
        <dbReference type="ARBA" id="ARBA00022801"/>
    </source>
</evidence>
<proteinExistence type="inferred from homology"/>
<dbReference type="InterPro" id="IPR036005">
    <property type="entry name" value="Creatinase/aminopeptidase-like"/>
</dbReference>
<dbReference type="EMBL" id="VWZO01022436">
    <property type="protein sequence ID" value="NXH23011.1"/>
    <property type="molecule type" value="Genomic_DNA"/>
</dbReference>
<protein>
    <submittedName>
        <fullName evidence="5">XPP2 aminopeptidase</fullName>
    </submittedName>
</protein>
<keyword evidence="3" id="KW-0378">Hydrolase</keyword>
<gene>
    <name evidence="5" type="primary">Xpnpep2_0</name>
    <name evidence="5" type="ORF">BUCCAP_R10609</name>
</gene>
<dbReference type="InterPro" id="IPR000587">
    <property type="entry name" value="Creatinase_N"/>
</dbReference>
<evidence type="ECO:0000256" key="2">
    <source>
        <dbReference type="ARBA" id="ARBA00022723"/>
    </source>
</evidence>
<feature type="non-terminal residue" evidence="5">
    <location>
        <position position="1"/>
    </location>
</feature>
<dbReference type="Gene3D" id="3.40.350.10">
    <property type="entry name" value="Creatinase/prolidase N-terminal domain"/>
    <property type="match status" value="2"/>
</dbReference>
<keyword evidence="2" id="KW-0479">Metal-binding</keyword>
<dbReference type="InterPro" id="IPR050422">
    <property type="entry name" value="X-Pro_aminopeptidase_P"/>
</dbReference>
<sequence length="400" mass="44626">PQAASARTDIRNCSVDPPYLPPTATNTTARLAALRATMGNHSIHAYLVPSTDAHMSEYIAERDSRLGWLTGFTGSAGTVVVTQDKAALWTDSRYWTQAERQLDCNWELQRTTWIESIVLWILEEVPEGGNVSLDPFLFSINTWNSYSQALHGTGRTLYPIETNLVDEVWGDQRPPLASSEIYSLPEEFTGGSWQNKVAGIRQQMEEHVRRPTAVLLSGLEETAWLFNLRGEDIPYNPVFYSYTLLTNTSISLFVDEGRLSASARQSLKAACPGTLCVELLGYGQARDHLSLYAQGNVTIWLGTEYTNYGLYSIIPQEKLLEESYSPVMLAKAVKNIKEQELLRAAHVHDAVAVIQYLVWLEKMVPQGLVDEFSGAQHIDTLRKAQEHNRGPSFQSISASG</sequence>
<dbReference type="OrthoDB" id="9995434at2759"/>
<keyword evidence="5" id="KW-0031">Aminopeptidase</keyword>
<feature type="non-terminal residue" evidence="5">
    <location>
        <position position="400"/>
    </location>
</feature>
<accession>A0A7K9IA98</accession>
<dbReference type="InterPro" id="IPR029149">
    <property type="entry name" value="Creatin/AminoP/Spt16_N"/>
</dbReference>
<keyword evidence="5" id="KW-0645">Protease</keyword>
<evidence type="ECO:0000256" key="1">
    <source>
        <dbReference type="ARBA" id="ARBA00008766"/>
    </source>
</evidence>
<dbReference type="FunFam" id="3.40.350.10:FF:000003">
    <property type="entry name" value="Xaa-pro aminopeptidase P"/>
    <property type="match status" value="1"/>
</dbReference>
<dbReference type="AlphaFoldDB" id="A0A7K9IA98"/>
<dbReference type="Pfam" id="PF01321">
    <property type="entry name" value="Creatinase_N"/>
    <property type="match status" value="1"/>
</dbReference>